<dbReference type="Pfam" id="PF24847">
    <property type="entry name" value="DUF7722"/>
    <property type="match status" value="1"/>
</dbReference>
<comment type="caution">
    <text evidence="3">The sequence shown here is derived from an EMBL/GenBank/DDBJ whole genome shotgun (WGS) entry which is preliminary data.</text>
</comment>
<sequence length="136" mass="15856">MNMATLPYLDDAWVPCVPQSPINLYKSHQHPATNLHIWPSNSRAQKLFDKILQELARMESVEKPTSNRCNGTNGKREKEQSGSFQMPVHYPRYTRANYETMPEWKIDCLLREYGLPVTGDLEQKRKYAMGAFLWSH</sequence>
<reference evidence="3" key="2">
    <citation type="journal article" date="2023" name="Int. J. Mol. Sci.">
        <title>De Novo Assembly and Annotation of 11 Diverse Shrub Willow (Salix) Genomes Reveals Novel Gene Organization in Sex-Linked Regions.</title>
        <authorList>
            <person name="Hyden B."/>
            <person name="Feng K."/>
            <person name="Yates T.B."/>
            <person name="Jawdy S."/>
            <person name="Cereghino C."/>
            <person name="Smart L.B."/>
            <person name="Muchero W."/>
        </authorList>
    </citation>
    <scope>NUCLEOTIDE SEQUENCE</scope>
    <source>
        <tissue evidence="3">Shoot tip</tissue>
    </source>
</reference>
<protein>
    <recommendedName>
        <fullName evidence="2">DUF7722 domain-containing protein</fullName>
    </recommendedName>
</protein>
<organism evidence="3 4">
    <name type="scientific">Salix koriyanagi</name>
    <dbReference type="NCBI Taxonomy" id="2511006"/>
    <lineage>
        <taxon>Eukaryota</taxon>
        <taxon>Viridiplantae</taxon>
        <taxon>Streptophyta</taxon>
        <taxon>Embryophyta</taxon>
        <taxon>Tracheophyta</taxon>
        <taxon>Spermatophyta</taxon>
        <taxon>Magnoliopsida</taxon>
        <taxon>eudicotyledons</taxon>
        <taxon>Gunneridae</taxon>
        <taxon>Pentapetalae</taxon>
        <taxon>rosids</taxon>
        <taxon>fabids</taxon>
        <taxon>Malpighiales</taxon>
        <taxon>Salicaceae</taxon>
        <taxon>Saliceae</taxon>
        <taxon>Salix</taxon>
    </lineage>
</organism>
<evidence type="ECO:0000313" key="3">
    <source>
        <dbReference type="EMBL" id="KAJ6723052.1"/>
    </source>
</evidence>
<proteinExistence type="predicted"/>
<dbReference type="PANTHER" id="PTHR33513">
    <property type="entry name" value="OS06G0523300 PROTEIN"/>
    <property type="match status" value="1"/>
</dbReference>
<name>A0A9Q0U464_9ROSI</name>
<evidence type="ECO:0000313" key="4">
    <source>
        <dbReference type="Proteomes" id="UP001151752"/>
    </source>
</evidence>
<dbReference type="PANTHER" id="PTHR33513:SF47">
    <property type="entry name" value="(WILD MALAYSIAN BANANA) HYPOTHETICAL PROTEIN"/>
    <property type="match status" value="1"/>
</dbReference>
<dbReference type="EMBL" id="JAPFFM010000013">
    <property type="protein sequence ID" value="KAJ6723052.1"/>
    <property type="molecule type" value="Genomic_DNA"/>
</dbReference>
<accession>A0A9Q0U464</accession>
<dbReference type="Proteomes" id="UP001151752">
    <property type="component" value="Chromosome 14"/>
</dbReference>
<evidence type="ECO:0000256" key="1">
    <source>
        <dbReference type="SAM" id="MobiDB-lite"/>
    </source>
</evidence>
<feature type="region of interest" description="Disordered" evidence="1">
    <location>
        <begin position="62"/>
        <end position="82"/>
    </location>
</feature>
<dbReference type="AlphaFoldDB" id="A0A9Q0U464"/>
<feature type="domain" description="DUF7722" evidence="2">
    <location>
        <begin position="90"/>
        <end position="135"/>
    </location>
</feature>
<evidence type="ECO:0000259" key="2">
    <source>
        <dbReference type="Pfam" id="PF24847"/>
    </source>
</evidence>
<gene>
    <name evidence="3" type="ORF">OIU74_007605</name>
</gene>
<keyword evidence="4" id="KW-1185">Reference proteome</keyword>
<feature type="compositionally biased region" description="Polar residues" evidence="1">
    <location>
        <begin position="63"/>
        <end position="73"/>
    </location>
</feature>
<reference evidence="3" key="1">
    <citation type="submission" date="2022-11" db="EMBL/GenBank/DDBJ databases">
        <authorList>
            <person name="Hyden B.L."/>
            <person name="Feng K."/>
            <person name="Yates T."/>
            <person name="Jawdy S."/>
            <person name="Smart L.B."/>
            <person name="Muchero W."/>
        </authorList>
    </citation>
    <scope>NUCLEOTIDE SEQUENCE</scope>
    <source>
        <tissue evidence="3">Shoot tip</tissue>
    </source>
</reference>
<dbReference type="InterPro" id="IPR056139">
    <property type="entry name" value="DUF7722"/>
</dbReference>